<evidence type="ECO:0000259" key="12">
    <source>
        <dbReference type="Pfam" id="PF02581"/>
    </source>
</evidence>
<comment type="caution">
    <text evidence="13">The sequence shown here is derived from an EMBL/GenBank/DDBJ whole genome shotgun (WGS) entry which is preliminary data.</text>
</comment>
<gene>
    <name evidence="9" type="primary">thiE</name>
    <name evidence="13" type="ORF">HMPREF3233_01620</name>
</gene>
<dbReference type="NCBIfam" id="TIGR00693">
    <property type="entry name" value="thiE"/>
    <property type="match status" value="1"/>
</dbReference>
<keyword evidence="4 9" id="KW-0460">Magnesium</keyword>
<keyword evidence="3 9" id="KW-0479">Metal-binding</keyword>
<dbReference type="GO" id="GO:0009229">
    <property type="term" value="P:thiamine diphosphate biosynthetic process"/>
    <property type="evidence" value="ECO:0007669"/>
    <property type="project" value="UniProtKB-UniRule"/>
</dbReference>
<keyword evidence="5 9" id="KW-0784">Thiamine biosynthesis</keyword>
<evidence type="ECO:0000256" key="7">
    <source>
        <dbReference type="ARBA" id="ARBA00047851"/>
    </source>
</evidence>
<comment type="similarity">
    <text evidence="9 10">Belongs to the thiamine-phosphate synthase family.</text>
</comment>
<dbReference type="PANTHER" id="PTHR20857:SF15">
    <property type="entry name" value="THIAMINE-PHOSPHATE SYNTHASE"/>
    <property type="match status" value="1"/>
</dbReference>
<evidence type="ECO:0000313" key="13">
    <source>
        <dbReference type="EMBL" id="KXA62438.1"/>
    </source>
</evidence>
<evidence type="ECO:0000256" key="1">
    <source>
        <dbReference type="ARBA" id="ARBA00005165"/>
    </source>
</evidence>
<evidence type="ECO:0000256" key="3">
    <source>
        <dbReference type="ARBA" id="ARBA00022723"/>
    </source>
</evidence>
<dbReference type="InterPro" id="IPR022998">
    <property type="entry name" value="ThiamineP_synth_TenI"/>
</dbReference>
<evidence type="ECO:0000256" key="9">
    <source>
        <dbReference type="HAMAP-Rule" id="MF_00097"/>
    </source>
</evidence>
<dbReference type="GO" id="GO:0004789">
    <property type="term" value="F:thiamine-phosphate diphosphorylase activity"/>
    <property type="evidence" value="ECO:0007669"/>
    <property type="project" value="UniProtKB-UniRule"/>
</dbReference>
<feature type="binding site" evidence="9">
    <location>
        <begin position="142"/>
        <end position="144"/>
    </location>
    <ligand>
        <name>2-[(2R,5Z)-2-carboxy-4-methylthiazol-5(2H)-ylidene]ethyl phosphate</name>
        <dbReference type="ChEBI" id="CHEBI:62899"/>
    </ligand>
</feature>
<evidence type="ECO:0000256" key="11">
    <source>
        <dbReference type="RuleBase" id="RU004253"/>
    </source>
</evidence>
<keyword evidence="2 9" id="KW-0808">Transferase</keyword>
<feature type="binding site" evidence="9">
    <location>
        <position position="76"/>
    </location>
    <ligand>
        <name>Mg(2+)</name>
        <dbReference type="ChEBI" id="CHEBI:18420"/>
    </ligand>
</feature>
<feature type="binding site" evidence="9">
    <location>
        <begin position="192"/>
        <end position="193"/>
    </location>
    <ligand>
        <name>2-[(2R,5Z)-2-carboxy-4-methylthiazol-5(2H)-ylidene]ethyl phosphate</name>
        <dbReference type="ChEBI" id="CHEBI:62899"/>
    </ligand>
</feature>
<dbReference type="Proteomes" id="UP000070226">
    <property type="component" value="Unassembled WGS sequence"/>
</dbReference>
<dbReference type="FunFam" id="3.20.20.70:FF:000096">
    <property type="entry name" value="Thiamine-phosphate synthase"/>
    <property type="match status" value="1"/>
</dbReference>
<evidence type="ECO:0000256" key="4">
    <source>
        <dbReference type="ARBA" id="ARBA00022842"/>
    </source>
</evidence>
<evidence type="ECO:0000256" key="2">
    <source>
        <dbReference type="ARBA" id="ARBA00022679"/>
    </source>
</evidence>
<dbReference type="EC" id="2.5.1.3" evidence="9"/>
<comment type="pathway">
    <text evidence="1 9 11">Cofactor biosynthesis; thiamine diphosphate biosynthesis; thiamine phosphate from 4-amino-2-methyl-5-diphosphomethylpyrimidine and 4-methyl-5-(2-phosphoethyl)-thiazole: step 1/1.</text>
</comment>
<dbReference type="UniPathway" id="UPA00060">
    <property type="reaction ID" value="UER00141"/>
</dbReference>
<feature type="binding site" evidence="9">
    <location>
        <begin position="43"/>
        <end position="47"/>
    </location>
    <ligand>
        <name>4-amino-2-methyl-5-(diphosphooxymethyl)pyrimidine</name>
        <dbReference type="ChEBI" id="CHEBI:57841"/>
    </ligand>
</feature>
<organism evidence="13">
    <name type="scientific">Veillonella atypica</name>
    <dbReference type="NCBI Taxonomy" id="39777"/>
    <lineage>
        <taxon>Bacteria</taxon>
        <taxon>Bacillati</taxon>
        <taxon>Bacillota</taxon>
        <taxon>Negativicutes</taxon>
        <taxon>Veillonellales</taxon>
        <taxon>Veillonellaceae</taxon>
        <taxon>Veillonella</taxon>
    </lineage>
</organism>
<dbReference type="Gene3D" id="3.20.20.70">
    <property type="entry name" value="Aldolase class I"/>
    <property type="match status" value="1"/>
</dbReference>
<dbReference type="AlphaFoldDB" id="A0A133S250"/>
<dbReference type="CDD" id="cd00564">
    <property type="entry name" value="TMP_TenI"/>
    <property type="match status" value="1"/>
</dbReference>
<accession>A0A133S250</accession>
<protein>
    <recommendedName>
        <fullName evidence="9">Thiamine-phosphate synthase</fullName>
        <shortName evidence="9">TP synthase</shortName>
        <shortName evidence="9">TPS</shortName>
        <ecNumber evidence="9">2.5.1.3</ecNumber>
    </recommendedName>
    <alternativeName>
        <fullName evidence="9">Thiamine-phosphate pyrophosphorylase</fullName>
        <shortName evidence="9">TMP pyrophosphorylase</shortName>
        <shortName evidence="9">TMP-PPase</shortName>
    </alternativeName>
</protein>
<dbReference type="Pfam" id="PF02581">
    <property type="entry name" value="TMP-TENI"/>
    <property type="match status" value="1"/>
</dbReference>
<dbReference type="GO" id="GO:0009228">
    <property type="term" value="P:thiamine biosynthetic process"/>
    <property type="evidence" value="ECO:0007669"/>
    <property type="project" value="UniProtKB-KW"/>
</dbReference>
<comment type="catalytic activity">
    <reaction evidence="7 9 10">
        <text>2-(2-carboxy-4-methylthiazol-5-yl)ethyl phosphate + 4-amino-2-methyl-5-(diphosphooxymethyl)pyrimidine + 2 H(+) = thiamine phosphate + CO2 + diphosphate</text>
        <dbReference type="Rhea" id="RHEA:47848"/>
        <dbReference type="ChEBI" id="CHEBI:15378"/>
        <dbReference type="ChEBI" id="CHEBI:16526"/>
        <dbReference type="ChEBI" id="CHEBI:33019"/>
        <dbReference type="ChEBI" id="CHEBI:37575"/>
        <dbReference type="ChEBI" id="CHEBI:57841"/>
        <dbReference type="ChEBI" id="CHEBI:62890"/>
        <dbReference type="EC" id="2.5.1.3"/>
    </reaction>
</comment>
<dbReference type="GO" id="GO:0005737">
    <property type="term" value="C:cytoplasm"/>
    <property type="evidence" value="ECO:0007669"/>
    <property type="project" value="TreeGrafter"/>
</dbReference>
<feature type="domain" description="Thiamine phosphate synthase/TenI" evidence="12">
    <location>
        <begin position="18"/>
        <end position="194"/>
    </location>
</feature>
<dbReference type="PATRIC" id="fig|39777.7.peg.1587"/>
<comment type="catalytic activity">
    <reaction evidence="6 9 10">
        <text>4-methyl-5-(2-phosphooxyethyl)-thiazole + 4-amino-2-methyl-5-(diphosphooxymethyl)pyrimidine + H(+) = thiamine phosphate + diphosphate</text>
        <dbReference type="Rhea" id="RHEA:22328"/>
        <dbReference type="ChEBI" id="CHEBI:15378"/>
        <dbReference type="ChEBI" id="CHEBI:33019"/>
        <dbReference type="ChEBI" id="CHEBI:37575"/>
        <dbReference type="ChEBI" id="CHEBI:57841"/>
        <dbReference type="ChEBI" id="CHEBI:58296"/>
        <dbReference type="EC" id="2.5.1.3"/>
    </reaction>
</comment>
<name>A0A133S250_9FIRM</name>
<sequence>MLLRKERLQAVKEQCPIYGITGGSRDVVSLVQDMLSAGVRIIQYREKHKTGVIRYQEAMVLRQLTKRYHALLIIDDYVDLAMAVHADGVHVGHDDLPPSVVRRLVGPDMLIGWSTHSVEDLKAANRYKDVLDYVGTGPVFQTPTKPNAVPVGLSYVHWAARYSRVPIVAIGGVKTDNVESVWQAQPDFICAVSELNESSCMKDTVQQLLKGYTYIR</sequence>
<feature type="binding site" evidence="9">
    <location>
        <position position="75"/>
    </location>
    <ligand>
        <name>4-amino-2-methyl-5-(diphosphooxymethyl)pyrimidine</name>
        <dbReference type="ChEBI" id="CHEBI:57841"/>
    </ligand>
</feature>
<dbReference type="RefSeq" id="WP_072270594.1">
    <property type="nucleotide sequence ID" value="NZ_KQ958120.1"/>
</dbReference>
<dbReference type="InterPro" id="IPR036206">
    <property type="entry name" value="ThiamineP_synth_sf"/>
</dbReference>
<feature type="binding site" evidence="9">
    <location>
        <position position="95"/>
    </location>
    <ligand>
        <name>Mg(2+)</name>
        <dbReference type="ChEBI" id="CHEBI:18420"/>
    </ligand>
</feature>
<dbReference type="InterPro" id="IPR013785">
    <property type="entry name" value="Aldolase_TIM"/>
</dbReference>
<dbReference type="EMBL" id="LRQT01000091">
    <property type="protein sequence ID" value="KXA62438.1"/>
    <property type="molecule type" value="Genomic_DNA"/>
</dbReference>
<dbReference type="GO" id="GO:0000287">
    <property type="term" value="F:magnesium ion binding"/>
    <property type="evidence" value="ECO:0007669"/>
    <property type="project" value="UniProtKB-UniRule"/>
</dbReference>
<evidence type="ECO:0000256" key="8">
    <source>
        <dbReference type="ARBA" id="ARBA00047883"/>
    </source>
</evidence>
<feature type="binding site" evidence="9">
    <location>
        <position position="145"/>
    </location>
    <ligand>
        <name>4-amino-2-methyl-5-(diphosphooxymethyl)pyrimidine</name>
        <dbReference type="ChEBI" id="CHEBI:57841"/>
    </ligand>
</feature>
<evidence type="ECO:0000256" key="6">
    <source>
        <dbReference type="ARBA" id="ARBA00047334"/>
    </source>
</evidence>
<comment type="cofactor">
    <cofactor evidence="9">
        <name>Mg(2+)</name>
        <dbReference type="ChEBI" id="CHEBI:18420"/>
    </cofactor>
    <text evidence="9">Binds 1 Mg(2+) ion per subunit.</text>
</comment>
<comment type="catalytic activity">
    <reaction evidence="8 9 10">
        <text>2-[(2R,5Z)-2-carboxy-4-methylthiazol-5(2H)-ylidene]ethyl phosphate + 4-amino-2-methyl-5-(diphosphooxymethyl)pyrimidine + 2 H(+) = thiamine phosphate + CO2 + diphosphate</text>
        <dbReference type="Rhea" id="RHEA:47844"/>
        <dbReference type="ChEBI" id="CHEBI:15378"/>
        <dbReference type="ChEBI" id="CHEBI:16526"/>
        <dbReference type="ChEBI" id="CHEBI:33019"/>
        <dbReference type="ChEBI" id="CHEBI:37575"/>
        <dbReference type="ChEBI" id="CHEBI:57841"/>
        <dbReference type="ChEBI" id="CHEBI:62899"/>
        <dbReference type="EC" id="2.5.1.3"/>
    </reaction>
</comment>
<evidence type="ECO:0000256" key="10">
    <source>
        <dbReference type="RuleBase" id="RU003826"/>
    </source>
</evidence>
<proteinExistence type="inferred from homology"/>
<feature type="binding site" evidence="9">
    <location>
        <position position="114"/>
    </location>
    <ligand>
        <name>4-amino-2-methyl-5-(diphosphooxymethyl)pyrimidine</name>
        <dbReference type="ChEBI" id="CHEBI:57841"/>
    </ligand>
</feature>
<dbReference type="PANTHER" id="PTHR20857">
    <property type="entry name" value="THIAMINE-PHOSPHATE PYROPHOSPHORYLASE"/>
    <property type="match status" value="1"/>
</dbReference>
<evidence type="ECO:0000313" key="14">
    <source>
        <dbReference type="Proteomes" id="UP000070226"/>
    </source>
</evidence>
<reference evidence="13 14" key="1">
    <citation type="submission" date="2016-01" db="EMBL/GenBank/DDBJ databases">
        <authorList>
            <person name="Oliw E.H."/>
        </authorList>
    </citation>
    <scope>NUCLEOTIDE SEQUENCE [LARGE SCALE GENOMIC DNA]</scope>
    <source>
        <strain evidence="13 14">CMW7756B</strain>
    </source>
</reference>
<dbReference type="HAMAP" id="MF_00097">
    <property type="entry name" value="TMP_synthase"/>
    <property type="match status" value="1"/>
</dbReference>
<feature type="binding site" evidence="9">
    <location>
        <position position="172"/>
    </location>
    <ligand>
        <name>2-[(2R,5Z)-2-carboxy-4-methylthiazol-5(2H)-ylidene]ethyl phosphate</name>
        <dbReference type="ChEBI" id="CHEBI:62899"/>
    </ligand>
</feature>
<comment type="function">
    <text evidence="9">Condenses 4-methyl-5-(beta-hydroxyethyl)thiazole monophosphate (THZ-P) and 2-methyl-4-amino-5-hydroxymethyl pyrimidine pyrophosphate (HMP-PP) to form thiamine monophosphate (TMP).</text>
</comment>
<evidence type="ECO:0000256" key="5">
    <source>
        <dbReference type="ARBA" id="ARBA00022977"/>
    </source>
</evidence>
<dbReference type="InterPro" id="IPR034291">
    <property type="entry name" value="TMP_synthase"/>
</dbReference>
<dbReference type="SUPFAM" id="SSF51391">
    <property type="entry name" value="Thiamin phosphate synthase"/>
    <property type="match status" value="1"/>
</dbReference>